<dbReference type="Gene3D" id="1.10.150.240">
    <property type="entry name" value="Putative phosphatase, domain 2"/>
    <property type="match status" value="1"/>
</dbReference>
<dbReference type="Gene3D" id="3.40.50.1000">
    <property type="entry name" value="HAD superfamily/HAD-like"/>
    <property type="match status" value="1"/>
</dbReference>
<dbReference type="InterPro" id="IPR023214">
    <property type="entry name" value="HAD_sf"/>
</dbReference>
<dbReference type="GeneID" id="29695429"/>
<organism evidence="1 2">
    <name type="scientific">Bifidobacterium animalis subsp. lactis</name>
    <name type="common">Bifidobacterium lactis</name>
    <dbReference type="NCBI Taxonomy" id="302911"/>
    <lineage>
        <taxon>Bacteria</taxon>
        <taxon>Bacillati</taxon>
        <taxon>Actinomycetota</taxon>
        <taxon>Actinomycetes</taxon>
        <taxon>Bifidobacteriales</taxon>
        <taxon>Bifidobacteriaceae</taxon>
        <taxon>Bifidobacterium</taxon>
    </lineage>
</organism>
<dbReference type="PANTHER" id="PTHR18901">
    <property type="entry name" value="2-DEOXYGLUCOSE-6-PHOSPHATE PHOSPHATASE 2"/>
    <property type="match status" value="1"/>
</dbReference>
<dbReference type="RefSeq" id="WP_004218058.1">
    <property type="nucleotide sequence ID" value="NZ_CAKMAC010000001.1"/>
</dbReference>
<accession>A0A315RXZ5</accession>
<name>A0A315RXZ5_BIFAN</name>
<sequence>MANMVNAAGVNSGRAAIFDLDGTLLDSMGVWDAVDVEFLGRRGFDVPADYMQKVSAMQFHDIAAYTIRRFGLDDTPEELMREWNDLAYEAYTTTVELKPGARAYLEWLRASGARLAVATSMLPSLREPAMRHAGIYDLFDVVVGTGDDGSSGKDNPVIFLHTAQLLGVKPAHCTVFEDLLTAVESAKRAGMHVWGVQDDSSAMHWERICETADGVLFDFTQAPRQLT</sequence>
<dbReference type="AlphaFoldDB" id="A0A315RXZ5"/>
<evidence type="ECO:0000313" key="2">
    <source>
        <dbReference type="Proteomes" id="UP000293613"/>
    </source>
</evidence>
<dbReference type="PANTHER" id="PTHR18901:SF38">
    <property type="entry name" value="PSEUDOURIDINE-5'-PHOSPHATASE"/>
    <property type="match status" value="1"/>
</dbReference>
<dbReference type="InterPro" id="IPR006439">
    <property type="entry name" value="HAD-SF_hydro_IA"/>
</dbReference>
<comment type="caution">
    <text evidence="1">The sequence shown here is derived from an EMBL/GenBank/DDBJ whole genome shotgun (WGS) entry which is preliminary data.</text>
</comment>
<dbReference type="CDD" id="cd07505">
    <property type="entry name" value="HAD_BPGM-like"/>
    <property type="match status" value="1"/>
</dbReference>
<reference evidence="1 2" key="1">
    <citation type="journal article" date="2019" name="Appl. Environ. Microbiol.">
        <title>Dissecting the evolutionary development of the Bifidobacterium animalis species through comparative genomics analyses.</title>
        <authorList>
            <person name="Lugli G.A."/>
            <person name="Mancino W."/>
            <person name="Milani C."/>
            <person name="Duranti S."/>
            <person name="Mancabelli L."/>
            <person name="Napoli S."/>
            <person name="Mangifesta M."/>
            <person name="Viappiani A."/>
            <person name="Anzalone R."/>
            <person name="Longhi G."/>
            <person name="van Sinderen D."/>
            <person name="Ventura M."/>
            <person name="Turroni F."/>
        </authorList>
    </citation>
    <scope>NUCLEOTIDE SEQUENCE [LARGE SCALE GENOMIC DNA]</scope>
    <source>
        <strain evidence="1 2">2011B</strain>
    </source>
</reference>
<protein>
    <submittedName>
        <fullName evidence="1">Beta-phosphoglucomutase</fullName>
    </submittedName>
</protein>
<evidence type="ECO:0000313" key="1">
    <source>
        <dbReference type="EMBL" id="RYM95297.1"/>
    </source>
</evidence>
<gene>
    <name evidence="1" type="ORF">PG2011B_0766</name>
</gene>
<dbReference type="InterPro" id="IPR023198">
    <property type="entry name" value="PGP-like_dom2"/>
</dbReference>
<dbReference type="EMBL" id="RSCO01000020">
    <property type="protein sequence ID" value="RYM95297.1"/>
    <property type="molecule type" value="Genomic_DNA"/>
</dbReference>
<dbReference type="GO" id="GO:0016791">
    <property type="term" value="F:phosphatase activity"/>
    <property type="evidence" value="ECO:0007669"/>
    <property type="project" value="TreeGrafter"/>
</dbReference>
<proteinExistence type="predicted"/>
<dbReference type="InterPro" id="IPR036412">
    <property type="entry name" value="HAD-like_sf"/>
</dbReference>
<dbReference type="OMA" id="MGVWDQV"/>
<dbReference type="SFLD" id="SFLDG01129">
    <property type="entry name" value="C1.5:_HAD__Beta-PGM__Phosphata"/>
    <property type="match status" value="1"/>
</dbReference>
<dbReference type="NCBIfam" id="TIGR01509">
    <property type="entry name" value="HAD-SF-IA-v3"/>
    <property type="match status" value="1"/>
</dbReference>
<dbReference type="SFLD" id="SFLDS00003">
    <property type="entry name" value="Haloacid_Dehalogenase"/>
    <property type="match status" value="1"/>
</dbReference>
<dbReference type="Pfam" id="PF00702">
    <property type="entry name" value="Hydrolase"/>
    <property type="match status" value="1"/>
</dbReference>
<dbReference type="Proteomes" id="UP000293613">
    <property type="component" value="Unassembled WGS sequence"/>
</dbReference>
<dbReference type="SUPFAM" id="SSF56784">
    <property type="entry name" value="HAD-like"/>
    <property type="match status" value="1"/>
</dbReference>